<protein>
    <submittedName>
        <fullName evidence="2">Uncharacterized protein</fullName>
    </submittedName>
</protein>
<gene>
    <name evidence="2" type="ORF">SI8410_15019492</name>
</gene>
<accession>A0A7I8LHY7</accession>
<dbReference type="PANTHER" id="PTHR36318">
    <property type="entry name" value="OS06G0581300 PROTEIN"/>
    <property type="match status" value="1"/>
</dbReference>
<dbReference type="OrthoDB" id="611851at2759"/>
<dbReference type="AlphaFoldDB" id="A0A7I8LHY7"/>
<feature type="transmembrane region" description="Helical" evidence="1">
    <location>
        <begin position="170"/>
        <end position="187"/>
    </location>
</feature>
<keyword evidence="1" id="KW-1133">Transmembrane helix</keyword>
<name>A0A7I8LHY7_SPIIN</name>
<feature type="transmembrane region" description="Helical" evidence="1">
    <location>
        <begin position="75"/>
        <end position="94"/>
    </location>
</feature>
<dbReference type="PANTHER" id="PTHR36318:SF3">
    <property type="entry name" value="OS06G0581300 PROTEIN"/>
    <property type="match status" value="1"/>
</dbReference>
<feature type="transmembrane region" description="Helical" evidence="1">
    <location>
        <begin position="12"/>
        <end position="30"/>
    </location>
</feature>
<dbReference type="Proteomes" id="UP000663760">
    <property type="component" value="Chromosome 15"/>
</dbReference>
<dbReference type="InterPro" id="IPR009943">
    <property type="entry name" value="DUF1475"/>
</dbReference>
<organism evidence="2 3">
    <name type="scientific">Spirodela intermedia</name>
    <name type="common">Intermediate duckweed</name>
    <dbReference type="NCBI Taxonomy" id="51605"/>
    <lineage>
        <taxon>Eukaryota</taxon>
        <taxon>Viridiplantae</taxon>
        <taxon>Streptophyta</taxon>
        <taxon>Embryophyta</taxon>
        <taxon>Tracheophyta</taxon>
        <taxon>Spermatophyta</taxon>
        <taxon>Magnoliopsida</taxon>
        <taxon>Liliopsida</taxon>
        <taxon>Araceae</taxon>
        <taxon>Lemnoideae</taxon>
        <taxon>Spirodela</taxon>
    </lineage>
</organism>
<dbReference type="Pfam" id="PF07343">
    <property type="entry name" value="DUF1475"/>
    <property type="match status" value="2"/>
</dbReference>
<feature type="transmembrane region" description="Helical" evidence="1">
    <location>
        <begin position="130"/>
        <end position="149"/>
    </location>
</feature>
<evidence type="ECO:0000313" key="3">
    <source>
        <dbReference type="Proteomes" id="UP000663760"/>
    </source>
</evidence>
<keyword evidence="1" id="KW-0472">Membrane</keyword>
<keyword evidence="3" id="KW-1185">Reference proteome</keyword>
<evidence type="ECO:0000313" key="2">
    <source>
        <dbReference type="EMBL" id="CAA7408814.1"/>
    </source>
</evidence>
<dbReference type="EMBL" id="LR746278">
    <property type="protein sequence ID" value="CAA7408814.1"/>
    <property type="molecule type" value="Genomic_DNA"/>
</dbReference>
<proteinExistence type="predicted"/>
<feature type="transmembrane region" description="Helical" evidence="1">
    <location>
        <begin position="42"/>
        <end position="63"/>
    </location>
</feature>
<sequence>MGATTKIASLKVLFIVLDCIVTATIVYTLITDGLPSRKDLLMPWMTATLIDFYIIVVPIAIWVACKESSWISRCVWIILLICPGSITTCTYILLKLFKESPQDSTKEPIYSFLQNRSVRNGNGRGFSSVVVGRIVFAMLACLMLATLIYTCLTDGSPFRKELLTPWMTELLVQFYVNVAAIAVWVTYKESTWTSALIWIIFFICFGSVTTSTYMVIQLLKLSPEDPFDRVFTEAEQKQVGSPPR</sequence>
<reference evidence="2" key="1">
    <citation type="submission" date="2020-02" db="EMBL/GenBank/DDBJ databases">
        <authorList>
            <person name="Scholz U."/>
            <person name="Mascher M."/>
            <person name="Fiebig A."/>
        </authorList>
    </citation>
    <scope>NUCLEOTIDE SEQUENCE</scope>
</reference>
<evidence type="ECO:0000256" key="1">
    <source>
        <dbReference type="SAM" id="Phobius"/>
    </source>
</evidence>
<keyword evidence="1" id="KW-0812">Transmembrane</keyword>
<feature type="transmembrane region" description="Helical" evidence="1">
    <location>
        <begin position="193"/>
        <end position="216"/>
    </location>
</feature>